<dbReference type="GO" id="GO:0005737">
    <property type="term" value="C:cytoplasm"/>
    <property type="evidence" value="ECO:0007669"/>
    <property type="project" value="TreeGrafter"/>
</dbReference>
<dbReference type="PANTHER" id="PTHR16091">
    <property type="entry name" value="TTC17 PROTEIN"/>
    <property type="match status" value="1"/>
</dbReference>
<dbReference type="InterPro" id="IPR011990">
    <property type="entry name" value="TPR-like_helical_dom_sf"/>
</dbReference>
<feature type="repeat" description="TPR" evidence="1">
    <location>
        <begin position="577"/>
        <end position="610"/>
    </location>
</feature>
<sequence length="1024" mass="113390">MVCVVFFLAEIAHFIKRIINERRSADDPDIESKIIECDPDCDVIALFAQIPGTFPTSIVSLHEMGFTQDDIKSLVQLGQGGVRRTPRCDRYMPLPISVAALDHLESVRNPSLIGSLPELPIAEMTFSEWSSPADFGASIANKLKRNPQSWLMYTLASYYWRSVGNSSEAVQCLRRALHLIPREYVVLPLLSLLNVLGNGNRMSDAAKVADIALAFNDTLPSLAITASYVYASTSQYRKALTILQKIINTLPPNEALRGFAETYVRAVRCHEKLETVLQEQHINLKTLMEEVESYKTILEQGRALLYNLRHVTDLDTRLESQILYNYVTLGPNIPGLECSTRLDANSKPSLHCAVTSQAYFAFLEDVEKKKPVCKETDDSGLFVDEVEEEQLDNGNLSDVAEEVTLRLLEPPGVHEPEMASKQSTETLSDNAFSNGRITCLSIPDSPPQTFISPGNKGVRTRDYWKMYSKLRKDEPTSLPMQQPLCSPLVQRREVACGDDRRLGPPWLMYNLAALYWRLFGRSVEAVSCLCLALQDKEGDIYKDIALNQASVLSFNAGQVDEAIALTRAALQVDDSEPETHYLLGYLLAKTGNYTAAIDHLKYSLELEPRNRGDISRLLKSVQMVNLGVVNLPCFGPNASEFATCSSSSSSKKLSDWLNSEGSDTRGDESCDVTNDGLDGYLTLYSDTDVENDYQPALSLLDGTYVPNTSDRQRWAESTKDRDVHFGWGSKFGTLSDAKVEADGFLRSDSRYVGRPGDNPMPVILPELHPSLYSRTAMIVDIKNAAVECAGRLKRVDLGVPVTVWLSTDAKGINLSEHISFDKPPPLQPEEPVCPIGFAGNMWTMDHLAGYSQRNLETELKPEGALLEALVRLNPNRLESVKTIGGRLAEAIRSSKDSGRSIWLQTLIASLYWRINGNTSMAIDCLRHSIAYAPVGVKDVGLISLANVYERNGWLRSALIVGGMALRLSPKLVIIHFVLANIYAALGDTERALKFYSSTMSLQSNFEPAKDRALALLCTGSGRSA</sequence>
<organism evidence="3 4">
    <name type="scientific">Trichuris trichiura</name>
    <name type="common">Whipworm</name>
    <name type="synonym">Trichocephalus trichiurus</name>
    <dbReference type="NCBI Taxonomy" id="36087"/>
    <lineage>
        <taxon>Eukaryota</taxon>
        <taxon>Metazoa</taxon>
        <taxon>Ecdysozoa</taxon>
        <taxon>Nematoda</taxon>
        <taxon>Enoplea</taxon>
        <taxon>Dorylaimia</taxon>
        <taxon>Trichinellida</taxon>
        <taxon>Trichuridae</taxon>
        <taxon>Trichuris</taxon>
    </lineage>
</organism>
<dbReference type="InterPro" id="IPR052630">
    <property type="entry name" value="TTC17"/>
</dbReference>
<dbReference type="Pfam" id="PF13432">
    <property type="entry name" value="TPR_16"/>
    <property type="match status" value="1"/>
</dbReference>
<dbReference type="InterPro" id="IPR019734">
    <property type="entry name" value="TPR_rpt"/>
</dbReference>
<dbReference type="GO" id="GO:0030041">
    <property type="term" value="P:actin filament polymerization"/>
    <property type="evidence" value="ECO:0007669"/>
    <property type="project" value="TreeGrafter"/>
</dbReference>
<name>A0A077YWI1_TRITR</name>
<gene>
    <name evidence="3" type="ORF">TTRE_0000039001</name>
</gene>
<dbReference type="PANTHER" id="PTHR16091:SF1">
    <property type="entry name" value="TETRATRICOPEPTIDE REPEAT PROTEIN 17"/>
    <property type="match status" value="1"/>
</dbReference>
<keyword evidence="4" id="KW-1185">Reference proteome</keyword>
<dbReference type="AlphaFoldDB" id="A0A077YWI1"/>
<dbReference type="Gene3D" id="1.25.40.10">
    <property type="entry name" value="Tetratricopeptide repeat domain"/>
    <property type="match status" value="3"/>
</dbReference>
<dbReference type="STRING" id="36087.A0A077YWI1"/>
<proteinExistence type="predicted"/>
<feature type="repeat" description="TPR" evidence="1">
    <location>
        <begin position="972"/>
        <end position="1005"/>
    </location>
</feature>
<evidence type="ECO:0000256" key="2">
    <source>
        <dbReference type="SAM" id="MobiDB-lite"/>
    </source>
</evidence>
<feature type="region of interest" description="Disordered" evidence="2">
    <location>
        <begin position="646"/>
        <end position="668"/>
    </location>
</feature>
<evidence type="ECO:0000313" key="3">
    <source>
        <dbReference type="EMBL" id="CDW52131.1"/>
    </source>
</evidence>
<evidence type="ECO:0000256" key="1">
    <source>
        <dbReference type="PROSITE-ProRule" id="PRU00339"/>
    </source>
</evidence>
<dbReference type="EMBL" id="HG805815">
    <property type="protein sequence ID" value="CDW52131.1"/>
    <property type="molecule type" value="Genomic_DNA"/>
</dbReference>
<dbReference type="GO" id="GO:0015629">
    <property type="term" value="C:actin cytoskeleton"/>
    <property type="evidence" value="ECO:0007669"/>
    <property type="project" value="TreeGrafter"/>
</dbReference>
<reference evidence="3" key="1">
    <citation type="submission" date="2014-01" db="EMBL/GenBank/DDBJ databases">
        <authorList>
            <person name="Aslett M."/>
        </authorList>
    </citation>
    <scope>NUCLEOTIDE SEQUENCE</scope>
</reference>
<reference evidence="3" key="2">
    <citation type="submission" date="2014-03" db="EMBL/GenBank/DDBJ databases">
        <title>The whipworm genome and dual-species transcriptomics of an intimate host-pathogen interaction.</title>
        <authorList>
            <person name="Foth B.J."/>
            <person name="Tsai I.J."/>
            <person name="Reid A.J."/>
            <person name="Bancroft A.J."/>
            <person name="Nichol S."/>
            <person name="Tracey A."/>
            <person name="Holroyd N."/>
            <person name="Cotton J.A."/>
            <person name="Stanley E.J."/>
            <person name="Zarowiecki M."/>
            <person name="Liu J.Z."/>
            <person name="Huckvale T."/>
            <person name="Cooper P.J."/>
            <person name="Grencis R.K."/>
            <person name="Berriman M."/>
        </authorList>
    </citation>
    <scope>NUCLEOTIDE SEQUENCE [LARGE SCALE GENOMIC DNA]</scope>
</reference>
<dbReference type="SMART" id="SM00028">
    <property type="entry name" value="TPR"/>
    <property type="match status" value="5"/>
</dbReference>
<accession>A0A077YWI1</accession>
<keyword evidence="1" id="KW-0802">TPR repeat</keyword>
<protein>
    <submittedName>
        <fullName evidence="3">Tetratricopeptide repeat protein 17</fullName>
    </submittedName>
</protein>
<dbReference type="SUPFAM" id="SSF48452">
    <property type="entry name" value="TPR-like"/>
    <property type="match status" value="2"/>
</dbReference>
<dbReference type="Proteomes" id="UP000030665">
    <property type="component" value="Unassembled WGS sequence"/>
</dbReference>
<dbReference type="PROSITE" id="PS50005">
    <property type="entry name" value="TPR"/>
    <property type="match status" value="2"/>
</dbReference>
<evidence type="ECO:0000313" key="4">
    <source>
        <dbReference type="Proteomes" id="UP000030665"/>
    </source>
</evidence>
<dbReference type="OrthoDB" id="2115703at2759"/>